<evidence type="ECO:0000313" key="2">
    <source>
        <dbReference type="EMBL" id="SKA77049.1"/>
    </source>
</evidence>
<dbReference type="OrthoDB" id="9780540at2"/>
<gene>
    <name evidence="2" type="ORF">SAMN02745130_01720</name>
</gene>
<sequence length="226" mass="25685">MPISNYMAGLFGHSPIRPLQEHMQKVCLGVQHLIPLVEAMNAGDLDLVKVEQQAIVQAEHDADDMKHALRHQLPKGLFMPVDRRDLLDVLMMQDAVINQAKDIAGLVVGRKMQLPVTMRALFLDYTAQTVKAVEQALLVIGELDSLVETGFRGLEVERVEEMIKDLGRIEQTTDRKQVELRNILFELEDSLRATDVMFTYRLIEWMGRVADDAQRVGTRLQLMLAR</sequence>
<dbReference type="Gene3D" id="1.20.58.220">
    <property type="entry name" value="Phosphate transport system protein phou homolog 2, domain 2"/>
    <property type="match status" value="1"/>
</dbReference>
<dbReference type="Pfam" id="PF01865">
    <property type="entry name" value="PhoU_div"/>
    <property type="match status" value="1"/>
</dbReference>
<keyword evidence="3" id="KW-1185">Reference proteome</keyword>
<comment type="similarity">
    <text evidence="1">Belongs to the UPF0111 family.</text>
</comment>
<proteinExistence type="inferred from homology"/>
<evidence type="ECO:0008006" key="4">
    <source>
        <dbReference type="Google" id="ProtNLM"/>
    </source>
</evidence>
<dbReference type="InterPro" id="IPR018445">
    <property type="entry name" value="Put_Phosphate_transp_reg"/>
</dbReference>
<dbReference type="SUPFAM" id="SSF109755">
    <property type="entry name" value="PhoU-like"/>
    <property type="match status" value="1"/>
</dbReference>
<dbReference type="InterPro" id="IPR002727">
    <property type="entry name" value="DUF47"/>
</dbReference>
<accession>A0A1T4WIR3</accession>
<dbReference type="STRING" id="92487.SAMN02745130_01720"/>
<dbReference type="NCBIfam" id="TIGR00153">
    <property type="entry name" value="TIGR00153 family protein"/>
    <property type="match status" value="1"/>
</dbReference>
<protein>
    <recommendedName>
        <fullName evidence="4">TIGR00153 family protein</fullName>
    </recommendedName>
</protein>
<dbReference type="RefSeq" id="WP_078922190.1">
    <property type="nucleotide sequence ID" value="NZ_FUYB01000006.1"/>
</dbReference>
<evidence type="ECO:0000256" key="1">
    <source>
        <dbReference type="ARBA" id="ARBA00008591"/>
    </source>
</evidence>
<organism evidence="2 3">
    <name type="scientific">Thiothrix eikelboomii</name>
    <dbReference type="NCBI Taxonomy" id="92487"/>
    <lineage>
        <taxon>Bacteria</taxon>
        <taxon>Pseudomonadati</taxon>
        <taxon>Pseudomonadota</taxon>
        <taxon>Gammaproteobacteria</taxon>
        <taxon>Thiotrichales</taxon>
        <taxon>Thiotrichaceae</taxon>
        <taxon>Thiothrix</taxon>
    </lineage>
</organism>
<dbReference type="AlphaFoldDB" id="A0A1T4WIR3"/>
<dbReference type="PANTHER" id="PTHR36536:SF3">
    <property type="entry name" value="UPF0111 PROTEIN HI_1603"/>
    <property type="match status" value="1"/>
</dbReference>
<evidence type="ECO:0000313" key="3">
    <source>
        <dbReference type="Proteomes" id="UP000190460"/>
    </source>
</evidence>
<name>A0A1T4WIR3_9GAMM</name>
<dbReference type="InterPro" id="IPR038078">
    <property type="entry name" value="PhoU-like_sf"/>
</dbReference>
<dbReference type="EMBL" id="FUYB01000006">
    <property type="protein sequence ID" value="SKA77049.1"/>
    <property type="molecule type" value="Genomic_DNA"/>
</dbReference>
<dbReference type="PANTHER" id="PTHR36536">
    <property type="entry name" value="UPF0111 PROTEIN HI_1603"/>
    <property type="match status" value="1"/>
</dbReference>
<reference evidence="3" key="1">
    <citation type="submission" date="2017-02" db="EMBL/GenBank/DDBJ databases">
        <authorList>
            <person name="Varghese N."/>
            <person name="Submissions S."/>
        </authorList>
    </citation>
    <scope>NUCLEOTIDE SEQUENCE [LARGE SCALE GENOMIC DNA]</scope>
    <source>
        <strain evidence="3">ATCC 49788</strain>
    </source>
</reference>
<dbReference type="Proteomes" id="UP000190460">
    <property type="component" value="Unassembled WGS sequence"/>
</dbReference>